<evidence type="ECO:0000256" key="1">
    <source>
        <dbReference type="SAM" id="MobiDB-lite"/>
    </source>
</evidence>
<dbReference type="Proteomes" id="UP000308133">
    <property type="component" value="Unassembled WGS sequence"/>
</dbReference>
<dbReference type="PANTHER" id="PTHR37540">
    <property type="entry name" value="TRANSCRIPTION FACTOR (ACR-2), PUTATIVE-RELATED-RELATED"/>
    <property type="match status" value="1"/>
</dbReference>
<name>A0A4U7AQ85_9PEZI</name>
<organism evidence="2 3">
    <name type="scientific">Elsinoe australis</name>
    <dbReference type="NCBI Taxonomy" id="40998"/>
    <lineage>
        <taxon>Eukaryota</taxon>
        <taxon>Fungi</taxon>
        <taxon>Dikarya</taxon>
        <taxon>Ascomycota</taxon>
        <taxon>Pezizomycotina</taxon>
        <taxon>Dothideomycetes</taxon>
        <taxon>Dothideomycetidae</taxon>
        <taxon>Myriangiales</taxon>
        <taxon>Elsinoaceae</taxon>
        <taxon>Elsinoe</taxon>
    </lineage>
</organism>
<dbReference type="AlphaFoldDB" id="A0A4U7AQ85"/>
<evidence type="ECO:0000313" key="3">
    <source>
        <dbReference type="Proteomes" id="UP000308133"/>
    </source>
</evidence>
<gene>
    <name evidence="2" type="ORF">C1H76_7492</name>
</gene>
<reference evidence="2 3" key="1">
    <citation type="submission" date="2018-02" db="EMBL/GenBank/DDBJ databases">
        <title>Draft genome sequences of Elsinoe sp., causing black scab on jojoba.</title>
        <authorList>
            <person name="Stodart B."/>
            <person name="Jeffress S."/>
            <person name="Ash G."/>
            <person name="Arun Chinnappa K."/>
        </authorList>
    </citation>
    <scope>NUCLEOTIDE SEQUENCE [LARGE SCALE GENOMIC DNA]</scope>
    <source>
        <strain evidence="2 3">Hillstone_2</strain>
    </source>
</reference>
<feature type="region of interest" description="Disordered" evidence="1">
    <location>
        <begin position="1"/>
        <end position="140"/>
    </location>
</feature>
<dbReference type="EMBL" id="PTQR01000091">
    <property type="protein sequence ID" value="TKX20338.1"/>
    <property type="molecule type" value="Genomic_DNA"/>
</dbReference>
<proteinExistence type="predicted"/>
<sequence>MSTSPVPGSPDSAKASGKAASPERSPSQPIDFEFLNFSHPSEAKASRARRTVRSHVTRQQHQREQQAAAAARRTRSFPQGSDQDAASRPPRLRTHHTISMPDEVPKVDISPLRSSRSEPSSSVASTAPSPLQSPSGSLSGSAQLDPYDLYPPEWHSSISIVIDHYLVNLATENSDLDGNQSRGLLRLVWFPFVLTDTALLHSVLLLAAAHCRLMKGPESHGIDIITLRGMALRGINENLQHPAKSLSDETIGAVLSVAMYEALFGDSDTYATHMTGLQKLVTLRGGLPELGLDGLLEKMLLWVDSNASYITGYNLFFPRTAYPSSRSHPLPNPQQFGSRRPLQTPSPLARIWSSLEGASQAPDFTEQLDFLSTSQNASLLAQDDATTPDIYRRGKIQLLGLGLQAFQIFGYKVLKPSRKEPLFKTIDGSYEFRRDIEYSRPVVAEIEDIPVVQDAVYIILFIIRWVVVNARGICHLTKLAI</sequence>
<protein>
    <submittedName>
        <fullName evidence="2">Fungal specific transcription factor domain-containing protein 56</fullName>
    </submittedName>
</protein>
<feature type="compositionally biased region" description="Basic residues" evidence="1">
    <location>
        <begin position="46"/>
        <end position="60"/>
    </location>
</feature>
<dbReference type="PANTHER" id="PTHR37540:SF5">
    <property type="entry name" value="TRANSCRIPTION FACTOR DOMAIN-CONTAINING PROTEIN"/>
    <property type="match status" value="1"/>
</dbReference>
<feature type="compositionally biased region" description="Low complexity" evidence="1">
    <location>
        <begin position="110"/>
        <end position="140"/>
    </location>
</feature>
<accession>A0A4U7AQ85</accession>
<comment type="caution">
    <text evidence="2">The sequence shown here is derived from an EMBL/GenBank/DDBJ whole genome shotgun (WGS) entry which is preliminary data.</text>
</comment>
<dbReference type="InterPro" id="IPR021858">
    <property type="entry name" value="Fun_TF"/>
</dbReference>
<dbReference type="Pfam" id="PF11951">
    <property type="entry name" value="Fungal_trans_2"/>
    <property type="match status" value="1"/>
</dbReference>
<evidence type="ECO:0000313" key="2">
    <source>
        <dbReference type="EMBL" id="TKX20338.1"/>
    </source>
</evidence>